<dbReference type="STRING" id="1348853.LK12_01760"/>
<dbReference type="PROSITE" id="PS50851">
    <property type="entry name" value="CHEW"/>
    <property type="match status" value="1"/>
</dbReference>
<dbReference type="InterPro" id="IPR039315">
    <property type="entry name" value="CheW"/>
</dbReference>
<protein>
    <submittedName>
        <fullName evidence="2">Chemotaxis protein CheW</fullName>
    </submittedName>
</protein>
<dbReference type="RefSeq" id="WP_039278549.1">
    <property type="nucleotide sequence ID" value="NZ_JTDI01000001.1"/>
</dbReference>
<dbReference type="PANTHER" id="PTHR22617:SF23">
    <property type="entry name" value="CHEMOTAXIS PROTEIN CHEW"/>
    <property type="match status" value="1"/>
</dbReference>
<evidence type="ECO:0000259" key="1">
    <source>
        <dbReference type="PROSITE" id="PS50851"/>
    </source>
</evidence>
<dbReference type="InterPro" id="IPR036061">
    <property type="entry name" value="CheW-like_dom_sf"/>
</dbReference>
<keyword evidence="3" id="KW-1185">Reference proteome</keyword>
<dbReference type="GO" id="GO:0006935">
    <property type="term" value="P:chemotaxis"/>
    <property type="evidence" value="ECO:0007669"/>
    <property type="project" value="InterPro"/>
</dbReference>
<dbReference type="PANTHER" id="PTHR22617">
    <property type="entry name" value="CHEMOTAXIS SENSOR HISTIDINE KINASE-RELATED"/>
    <property type="match status" value="1"/>
</dbReference>
<evidence type="ECO:0000313" key="3">
    <source>
        <dbReference type="Proteomes" id="UP000031057"/>
    </source>
</evidence>
<dbReference type="SUPFAM" id="SSF50341">
    <property type="entry name" value="CheW-like"/>
    <property type="match status" value="1"/>
</dbReference>
<dbReference type="EMBL" id="JTDI01000001">
    <property type="protein sequence ID" value="KHK93105.1"/>
    <property type="molecule type" value="Genomic_DNA"/>
</dbReference>
<gene>
    <name evidence="2" type="ORF">LK12_01760</name>
</gene>
<accession>A0A0B1ZPS8</accession>
<evidence type="ECO:0000313" key="2">
    <source>
        <dbReference type="EMBL" id="KHK93105.1"/>
    </source>
</evidence>
<proteinExistence type="predicted"/>
<dbReference type="SMART" id="SM00260">
    <property type="entry name" value="CheW"/>
    <property type="match status" value="1"/>
</dbReference>
<dbReference type="OrthoDB" id="3291462at2"/>
<dbReference type="Proteomes" id="UP000031057">
    <property type="component" value="Unassembled WGS sequence"/>
</dbReference>
<comment type="caution">
    <text evidence="2">The sequence shown here is derived from an EMBL/GenBank/DDBJ whole genome shotgun (WGS) entry which is preliminary data.</text>
</comment>
<dbReference type="CDD" id="cd00732">
    <property type="entry name" value="CheW"/>
    <property type="match status" value="1"/>
</dbReference>
<feature type="domain" description="CheW-like" evidence="1">
    <location>
        <begin position="2"/>
        <end position="142"/>
    </location>
</feature>
<organism evidence="2 3">
    <name type="scientific">Novosphingobium malaysiense</name>
    <dbReference type="NCBI Taxonomy" id="1348853"/>
    <lineage>
        <taxon>Bacteria</taxon>
        <taxon>Pseudomonadati</taxon>
        <taxon>Pseudomonadota</taxon>
        <taxon>Alphaproteobacteria</taxon>
        <taxon>Sphingomonadales</taxon>
        <taxon>Sphingomonadaceae</taxon>
        <taxon>Novosphingobium</taxon>
    </lineage>
</organism>
<name>A0A0B1ZPS8_9SPHN</name>
<dbReference type="Pfam" id="PF01584">
    <property type="entry name" value="CheW"/>
    <property type="match status" value="1"/>
</dbReference>
<dbReference type="AlphaFoldDB" id="A0A0B1ZPS8"/>
<dbReference type="GO" id="GO:0007165">
    <property type="term" value="P:signal transduction"/>
    <property type="evidence" value="ECO:0007669"/>
    <property type="project" value="InterPro"/>
</dbReference>
<dbReference type="GO" id="GO:0005829">
    <property type="term" value="C:cytosol"/>
    <property type="evidence" value="ECO:0007669"/>
    <property type="project" value="TreeGrafter"/>
</dbReference>
<dbReference type="InterPro" id="IPR002545">
    <property type="entry name" value="CheW-lke_dom"/>
</dbReference>
<dbReference type="Gene3D" id="2.40.50.180">
    <property type="entry name" value="CheA-289, Domain 4"/>
    <property type="match status" value="1"/>
</dbReference>
<sequence length="146" mass="15749">MYRELITFEVAGQIFALDIMAIREIRAWTPVTPMPRVPSYVAGVVNLRGTVLPVIDLAARLGWTPTEATPRHAIIVCQVNGQSQGLIVDSVSDIVALDTDNLQPPPTAGQEDVAPFLEGLSAIEERMVMVLDLQALSASEDRAIAA</sequence>
<dbReference type="Gene3D" id="2.30.30.40">
    <property type="entry name" value="SH3 Domains"/>
    <property type="match status" value="1"/>
</dbReference>
<reference evidence="2 3" key="1">
    <citation type="submission" date="2014-10" db="EMBL/GenBank/DDBJ databases">
        <title>Genome sequence of Novosphingobium malaysiense MUSC 273(T).</title>
        <authorList>
            <person name="Lee L.-H."/>
        </authorList>
    </citation>
    <scope>NUCLEOTIDE SEQUENCE [LARGE SCALE GENOMIC DNA]</scope>
    <source>
        <strain evidence="2 3">MUSC 273</strain>
    </source>
</reference>